<accession>A0A915PKQ7</accession>
<dbReference type="Gene3D" id="1.20.120.1080">
    <property type="match status" value="1"/>
</dbReference>
<keyword evidence="10" id="KW-1133">Transmembrane helix</keyword>
<evidence type="ECO:0000256" key="7">
    <source>
        <dbReference type="ARBA" id="ARBA00022833"/>
    </source>
</evidence>
<dbReference type="Pfam" id="PF07717">
    <property type="entry name" value="OB_NTP_bind"/>
    <property type="match status" value="1"/>
</dbReference>
<evidence type="ECO:0000256" key="1">
    <source>
        <dbReference type="ARBA" id="ARBA00022723"/>
    </source>
</evidence>
<dbReference type="InterPro" id="IPR002464">
    <property type="entry name" value="DNA/RNA_helicase_DEAH_CS"/>
</dbReference>
<keyword evidence="4" id="KW-0833">Ubl conjugation pathway</keyword>
<dbReference type="SMART" id="SM00487">
    <property type="entry name" value="DEXDc"/>
    <property type="match status" value="1"/>
</dbReference>
<dbReference type="SUPFAM" id="SSF52540">
    <property type="entry name" value="P-loop containing nucleoside triphosphate hydrolases"/>
    <property type="match status" value="1"/>
</dbReference>
<evidence type="ECO:0000256" key="2">
    <source>
        <dbReference type="ARBA" id="ARBA00022741"/>
    </source>
</evidence>
<feature type="transmembrane region" description="Helical" evidence="10">
    <location>
        <begin position="1821"/>
        <end position="1844"/>
    </location>
</feature>
<dbReference type="GO" id="GO:0003723">
    <property type="term" value="F:RNA binding"/>
    <property type="evidence" value="ECO:0007669"/>
    <property type="project" value="TreeGrafter"/>
</dbReference>
<dbReference type="InterPro" id="IPR011709">
    <property type="entry name" value="DEAD-box_helicase_OB_fold"/>
</dbReference>
<reference evidence="14" key="1">
    <citation type="submission" date="2022-11" db="UniProtKB">
        <authorList>
            <consortium name="WormBaseParasite"/>
        </authorList>
    </citation>
    <scope>IDENTIFICATION</scope>
</reference>
<name>A0A915PKQ7_9BILA</name>
<feature type="domain" description="Helicase C-terminal" evidence="12">
    <location>
        <begin position="565"/>
        <end position="747"/>
    </location>
</feature>
<dbReference type="GO" id="GO:0034458">
    <property type="term" value="F:3'-5' RNA helicase activity"/>
    <property type="evidence" value="ECO:0007669"/>
    <property type="project" value="TreeGrafter"/>
</dbReference>
<dbReference type="InterPro" id="IPR011545">
    <property type="entry name" value="DEAD/DEAH_box_helicase_dom"/>
</dbReference>
<dbReference type="SUPFAM" id="SSF57850">
    <property type="entry name" value="RING/U-box"/>
    <property type="match status" value="1"/>
</dbReference>
<dbReference type="Pfam" id="PF00270">
    <property type="entry name" value="DEAD"/>
    <property type="match status" value="1"/>
</dbReference>
<dbReference type="Pfam" id="PF01485">
    <property type="entry name" value="IBR"/>
    <property type="match status" value="1"/>
</dbReference>
<comment type="similarity">
    <text evidence="9">Belongs to the DEAD box helicase family. DEAH subfamily. PRP16 sub-subfamily.</text>
</comment>
<evidence type="ECO:0000313" key="13">
    <source>
        <dbReference type="Proteomes" id="UP000887581"/>
    </source>
</evidence>
<dbReference type="CDD" id="cd18791">
    <property type="entry name" value="SF2_C_RHA"/>
    <property type="match status" value="1"/>
</dbReference>
<keyword evidence="13" id="KW-1185">Reference proteome</keyword>
<dbReference type="PANTHER" id="PTHR18934:SF91">
    <property type="entry name" value="PRE-MRNA-SPLICING FACTOR ATP-DEPENDENT RNA HELICASE PRP16"/>
    <property type="match status" value="1"/>
</dbReference>
<evidence type="ECO:0000256" key="6">
    <source>
        <dbReference type="ARBA" id="ARBA00022806"/>
    </source>
</evidence>
<dbReference type="PANTHER" id="PTHR18934">
    <property type="entry name" value="ATP-DEPENDENT RNA HELICASE"/>
    <property type="match status" value="1"/>
</dbReference>
<dbReference type="CDD" id="cd00590">
    <property type="entry name" value="RRM_SF"/>
    <property type="match status" value="1"/>
</dbReference>
<evidence type="ECO:0000259" key="11">
    <source>
        <dbReference type="PROSITE" id="PS51192"/>
    </source>
</evidence>
<keyword evidence="7" id="KW-0862">Zinc</keyword>
<evidence type="ECO:0000256" key="4">
    <source>
        <dbReference type="ARBA" id="ARBA00022786"/>
    </source>
</evidence>
<keyword evidence="8" id="KW-0067">ATP-binding</keyword>
<evidence type="ECO:0000256" key="10">
    <source>
        <dbReference type="SAM" id="Phobius"/>
    </source>
</evidence>
<dbReference type="InterPro" id="IPR027417">
    <property type="entry name" value="P-loop_NTPase"/>
</dbReference>
<organism evidence="13 14">
    <name type="scientific">Setaria digitata</name>
    <dbReference type="NCBI Taxonomy" id="48799"/>
    <lineage>
        <taxon>Eukaryota</taxon>
        <taxon>Metazoa</taxon>
        <taxon>Ecdysozoa</taxon>
        <taxon>Nematoda</taxon>
        <taxon>Chromadorea</taxon>
        <taxon>Rhabditida</taxon>
        <taxon>Spirurina</taxon>
        <taxon>Spiruromorpha</taxon>
        <taxon>Filarioidea</taxon>
        <taxon>Setariidae</taxon>
        <taxon>Setaria</taxon>
    </lineage>
</organism>
<dbReference type="GO" id="GO:0005524">
    <property type="term" value="F:ATP binding"/>
    <property type="evidence" value="ECO:0007669"/>
    <property type="project" value="UniProtKB-KW"/>
</dbReference>
<dbReference type="Gene3D" id="3.40.50.300">
    <property type="entry name" value="P-loop containing nucleotide triphosphate hydrolases"/>
    <property type="match status" value="2"/>
</dbReference>
<dbReference type="Pfam" id="PF00271">
    <property type="entry name" value="Helicase_C"/>
    <property type="match status" value="1"/>
</dbReference>
<keyword evidence="6" id="KW-0347">Helicase</keyword>
<keyword evidence="2" id="KW-0547">Nucleotide-binding</keyword>
<protein>
    <submittedName>
        <fullName evidence="14">RNA helicase</fullName>
    </submittedName>
</protein>
<keyword evidence="1" id="KW-0479">Metal-binding</keyword>
<evidence type="ECO:0000256" key="5">
    <source>
        <dbReference type="ARBA" id="ARBA00022801"/>
    </source>
</evidence>
<dbReference type="SMART" id="SM00490">
    <property type="entry name" value="HELICc"/>
    <property type="match status" value="1"/>
</dbReference>
<dbReference type="Proteomes" id="UP000887581">
    <property type="component" value="Unplaced"/>
</dbReference>
<dbReference type="SMART" id="SM00847">
    <property type="entry name" value="HA2"/>
    <property type="match status" value="1"/>
</dbReference>
<sequence length="2017" mass="230504">MCTVRASSCDLRKFEMQALHCINEKQPLGYVYLHINNFNSYNGIQRLRSIISSKIGSELRITSFEYSGRIAWAKVALFGEIDEKELMKIFDSLRAEFQLENIEFVPDRHNLALGKSFIFRERNGNGKALHSMVISFNIRKIVLTSKVRIASYLNLKQQNDKSLNRTDIEGTSYDLSCQLMFHSELQTEIMEKQLRKCSSNATPASTYAVSKVQSMSSYIATVCSIPPMRIEDINDKQKEYGEPPTFWLDSMFPKCLDLIFNSEELFPPWIQSVHYIRGGFIRETGKLSKAANCLQYNINDCEQNFLKREISERERRIKIFDEIQAEHVRMLKKSPAAEAIVTERMKKEIERFACGLPVYNIRNDIKDILCNQGRVLLIVSDTGSGKSTQIPQFLVFDGTIAAAQKILCSQPRKGAVCELAGRVAKETSLSSYCFVNIPVYKKGLEPNLSAKINFVTEKHLLDCIQRDHSLSSYGCVMIDEVHERTINTDMCLGMMKKVLRMRPDMKLVISSATMDPEPLLNYFAEFQPKKLEIPGRQYSIKICYEPPFSGSRGIKSLMRDYVDRTVEKVISICASEAEKLPFEDIFWEDSLKTHAAHVMAFLSNPHETLIAEERLSKRLAERKHSVHVKILTLYGNMSVEDRAEVFAPLKPGYHHKVIFATNVGETSITIPGVRHVVDCGLAKNVLELGLITKSAAKQRAGRAGRTGPGVCYRLYSEEQYEEMDSTNVPVILFANLTEIVLYMVAAGIMNPLEFDFIEKPDKRILVQSQALLRSLKAIECREAVLVLTKLGAEMKELPVEPRLAKMILDSVQYGLVAEAAVVCACIHVGSLFHRGNKRNKCILADQRKLSFCEESGDPMTSLAVFRQHIKIPYAQLKYWCFENYVNLKRMKSVFDIAHKICEIISRLRGVNADITKIDLSKARAFIPSLFCRSFGNNLAIYSGLPERGYYDFSEEKYVFIHPSSALKYSDITPEFIVYECSVHTSNDFVMNVCAADPSWLEEIDQTVLEEKRKAKLVPYDITCGNAVKRWIMTHRDNLLHEVGMECIRKRRFDDPYRRLQIYVSVKNLAKLEAFVKRINDETVDELCRRTREVPIIHADYVLHMSGGGTPLEILMPGEFCSMFVGREYINWAKDTAYRKKLDEYFGKFGKVTEFLTFDEEYQRKTGHSCLIRMESKEVAKRAFTYNNENTCGFSIEPRLGRKYSNKLNSYRPSAYRLLIKWWRRPSCGYGHVKLKSRDSDQRIFAFNVISKHLGNFQPSLLSEDLVERDPTVNIDDLYKIKLQSLPLNIDNKELFYTLRSVLDSYGIEFDEAYVVRKKTYPVEDAKALEQHSRRITEHIVRVSKKANITLMPFLNNVELKELDSNGYPFEIKIRAPKHSGEIEFVAFVLFSDMNLGLSVGNALKEAALNGMPLEMGPLNQMHEADVQQMFHYQMKVPIFLFNAIFNDLKDIYDSIDHDRIDFNHYSNVSEKMCYLFVSGENFNFVNEVKAAVDKVINGYTIKCRNNEKVDDVKLPCHRLLTKVGEDFLHELPKRYAVFLNTLPYKMEVKIQGSLSNVEKAKMEIKRFLREWSDADVSQVLILQPPDYQPGTLKVLLAQNNYDLYSLEKKIGCGLHLDANIVRRELLFVGKEAQYQELLEMLRSISNNIQSINSTACEEIGTPVCVVCLCCADLENYCLEACGHYACRSCLNIQLKTAIEMRDFPIVCVACGKPFTWLDLEVLVLGDLNRNKNDDPQKLQPLSDASLAYFVESHGDLYKHCLTPDCRGLHHVTTDAGVVRCRLCGRLQCSKCGKEVHESITCEELAVLRVNADESLRKWIRVILYGDFLSLILGVVSAFWIVFIISRKNFACITFFVMIINLERIKKDGDYVQTKTVVPSLKKLEVVTTCSAHGVSSTSAGSASESNEVYAHMDTEHGGSGADAQELMAEMENDPFIREFIARQHPELFLNPRFNGEDAGFWLIPDENADEELQMLLEDDGAQDFFETQQEFNGLFNEEEPDIVFETYNNFEDDANIV</sequence>
<dbReference type="Pfam" id="PF21010">
    <property type="entry name" value="HA2_C"/>
    <property type="match status" value="1"/>
</dbReference>
<evidence type="ECO:0000259" key="12">
    <source>
        <dbReference type="PROSITE" id="PS51194"/>
    </source>
</evidence>
<keyword evidence="10" id="KW-0812">Transmembrane</keyword>
<dbReference type="CDD" id="cd17917">
    <property type="entry name" value="DEXHc_RHA-like"/>
    <property type="match status" value="1"/>
</dbReference>
<dbReference type="WBParaSite" id="sdigi.contig12.g1285.t1">
    <property type="protein sequence ID" value="sdigi.contig12.g1285.t1"/>
    <property type="gene ID" value="sdigi.contig12.g1285"/>
</dbReference>
<evidence type="ECO:0000256" key="9">
    <source>
        <dbReference type="ARBA" id="ARBA00038040"/>
    </source>
</evidence>
<proteinExistence type="inferred from homology"/>
<evidence type="ECO:0000256" key="3">
    <source>
        <dbReference type="ARBA" id="ARBA00022771"/>
    </source>
</evidence>
<keyword evidence="3" id="KW-0863">Zinc-finger</keyword>
<keyword evidence="10" id="KW-0472">Membrane</keyword>
<dbReference type="InterPro" id="IPR001650">
    <property type="entry name" value="Helicase_C-like"/>
</dbReference>
<dbReference type="InterPro" id="IPR014001">
    <property type="entry name" value="Helicase_ATP-bd"/>
</dbReference>
<evidence type="ECO:0000313" key="14">
    <source>
        <dbReference type="WBParaSite" id="sdigi.contig12.g1285.t1"/>
    </source>
</evidence>
<dbReference type="PROSITE" id="PS51192">
    <property type="entry name" value="HELICASE_ATP_BIND_1"/>
    <property type="match status" value="1"/>
</dbReference>
<dbReference type="PROSITE" id="PS51194">
    <property type="entry name" value="HELICASE_CTER"/>
    <property type="match status" value="1"/>
</dbReference>
<dbReference type="InterPro" id="IPR007502">
    <property type="entry name" value="Helicase-assoc_dom"/>
</dbReference>
<dbReference type="PROSITE" id="PS00690">
    <property type="entry name" value="DEAH_ATP_HELICASE"/>
    <property type="match status" value="1"/>
</dbReference>
<dbReference type="GO" id="GO:0008270">
    <property type="term" value="F:zinc ion binding"/>
    <property type="evidence" value="ECO:0007669"/>
    <property type="project" value="UniProtKB-KW"/>
</dbReference>
<dbReference type="GO" id="GO:0016787">
    <property type="term" value="F:hydrolase activity"/>
    <property type="evidence" value="ECO:0007669"/>
    <property type="project" value="UniProtKB-KW"/>
</dbReference>
<keyword evidence="5" id="KW-0378">Hydrolase</keyword>
<evidence type="ECO:0000256" key="8">
    <source>
        <dbReference type="ARBA" id="ARBA00022840"/>
    </source>
</evidence>
<feature type="domain" description="Helicase ATP-binding" evidence="11">
    <location>
        <begin position="367"/>
        <end position="532"/>
    </location>
</feature>
<dbReference type="InterPro" id="IPR002867">
    <property type="entry name" value="IBR_dom"/>
</dbReference>
<dbReference type="CDD" id="cd20335">
    <property type="entry name" value="BRcat_RBR"/>
    <property type="match status" value="1"/>
</dbReference>